<comment type="domain">
    <text evidence="6">The Q motif is unique to and characteristic of the DEAD box family of RNA helicases and controls ATP binding and hydrolysis.</text>
</comment>
<dbReference type="PANTHER" id="PTHR24031">
    <property type="entry name" value="RNA HELICASE"/>
    <property type="match status" value="1"/>
</dbReference>
<dbReference type="EMBL" id="CACRXK020014672">
    <property type="protein sequence ID" value="CAB4027220.1"/>
    <property type="molecule type" value="Genomic_DNA"/>
</dbReference>
<dbReference type="Pfam" id="PF00271">
    <property type="entry name" value="Helicase_C"/>
    <property type="match status" value="1"/>
</dbReference>
<accession>A0A6S7JE05</accession>
<evidence type="ECO:0000313" key="9">
    <source>
        <dbReference type="Proteomes" id="UP001152795"/>
    </source>
</evidence>
<dbReference type="GO" id="GO:0005524">
    <property type="term" value="F:ATP binding"/>
    <property type="evidence" value="ECO:0007669"/>
    <property type="project" value="UniProtKB-UniRule"/>
</dbReference>
<dbReference type="Pfam" id="PF23681">
    <property type="entry name" value="CTT_SPB4"/>
    <property type="match status" value="1"/>
</dbReference>
<keyword evidence="4 6" id="KW-0067">ATP-binding</keyword>
<dbReference type="InterPro" id="IPR027417">
    <property type="entry name" value="P-loop_NTPase"/>
</dbReference>
<dbReference type="Proteomes" id="UP001152795">
    <property type="component" value="Unassembled WGS sequence"/>
</dbReference>
<proteinExistence type="inferred from homology"/>
<dbReference type="GO" id="GO:0003723">
    <property type="term" value="F:RNA binding"/>
    <property type="evidence" value="ECO:0007669"/>
    <property type="project" value="UniProtKB-UniRule"/>
</dbReference>
<evidence type="ECO:0000256" key="3">
    <source>
        <dbReference type="ARBA" id="ARBA00022806"/>
    </source>
</evidence>
<feature type="region of interest" description="Disordered" evidence="7">
    <location>
        <begin position="198"/>
        <end position="252"/>
    </location>
</feature>
<dbReference type="InterPro" id="IPR056330">
    <property type="entry name" value="CTT_SPB4"/>
</dbReference>
<dbReference type="CDD" id="cd18787">
    <property type="entry name" value="SF2_C_DEAD"/>
    <property type="match status" value="1"/>
</dbReference>
<dbReference type="InterPro" id="IPR025313">
    <property type="entry name" value="SPB4-like_CTE"/>
</dbReference>
<dbReference type="SUPFAM" id="SSF52540">
    <property type="entry name" value="P-loop containing nucleoside triphosphate hydrolases"/>
    <property type="match status" value="1"/>
</dbReference>
<keyword evidence="5 6" id="KW-0694">RNA-binding</keyword>
<feature type="compositionally biased region" description="Basic and acidic residues" evidence="7">
    <location>
        <begin position="201"/>
        <end position="210"/>
    </location>
</feature>
<sequence length="296" mass="34888">MSLHGKMKHKRYKIFDAFRKLPSGVLICTDVMARGVDIPEVHWVIQFDPPSNASAFVHRCGRTARLGRQGNALLFLLPSEDSYVEFLSINQKVFLQLYKMDEVTDVIPKLRKNAIKDREIYEKGIRAFVSFIKSYSKHQCSLIFNLKELDIGKLAYGYGLLHLPRMPELKRRETVHFDPVEVDPIDIPYKDKIREKRRQLRLSEEKEKTPQIRKPKRKTENDAWSKNKEKLKKKEAKKKLNKENEIKRNKRKLNRLDEAEMDELVEEARLVKKLKSGKISKVEFEERVKDDDPDLE</sequence>
<dbReference type="SMART" id="SM01178">
    <property type="entry name" value="DUF4217"/>
    <property type="match status" value="1"/>
</dbReference>
<keyword evidence="3 6" id="KW-0347">Helicase</keyword>
<comment type="catalytic activity">
    <reaction evidence="6">
        <text>ATP + H2O = ADP + phosphate + H(+)</text>
        <dbReference type="Rhea" id="RHEA:13065"/>
        <dbReference type="ChEBI" id="CHEBI:15377"/>
        <dbReference type="ChEBI" id="CHEBI:15378"/>
        <dbReference type="ChEBI" id="CHEBI:30616"/>
        <dbReference type="ChEBI" id="CHEBI:43474"/>
        <dbReference type="ChEBI" id="CHEBI:456216"/>
        <dbReference type="EC" id="3.6.4.13"/>
    </reaction>
</comment>
<gene>
    <name evidence="8" type="ORF">PACLA_8A081331</name>
</gene>
<dbReference type="Pfam" id="PF13959">
    <property type="entry name" value="CTE_SPB4"/>
    <property type="match status" value="1"/>
</dbReference>
<keyword evidence="9" id="KW-1185">Reference proteome</keyword>
<evidence type="ECO:0000256" key="2">
    <source>
        <dbReference type="ARBA" id="ARBA00022801"/>
    </source>
</evidence>
<organism evidence="8 9">
    <name type="scientific">Paramuricea clavata</name>
    <name type="common">Red gorgonian</name>
    <name type="synonym">Violescent sea-whip</name>
    <dbReference type="NCBI Taxonomy" id="317549"/>
    <lineage>
        <taxon>Eukaryota</taxon>
        <taxon>Metazoa</taxon>
        <taxon>Cnidaria</taxon>
        <taxon>Anthozoa</taxon>
        <taxon>Octocorallia</taxon>
        <taxon>Malacalcyonacea</taxon>
        <taxon>Plexauridae</taxon>
        <taxon>Paramuricea</taxon>
    </lineage>
</organism>
<evidence type="ECO:0000256" key="5">
    <source>
        <dbReference type="ARBA" id="ARBA00022884"/>
    </source>
</evidence>
<dbReference type="AlphaFoldDB" id="A0A6S7JE05"/>
<dbReference type="GO" id="GO:0016787">
    <property type="term" value="F:hydrolase activity"/>
    <property type="evidence" value="ECO:0007669"/>
    <property type="project" value="UniProtKB-KW"/>
</dbReference>
<keyword evidence="1 6" id="KW-0547">Nucleotide-binding</keyword>
<dbReference type="OrthoDB" id="7396459at2759"/>
<dbReference type="SMART" id="SM00490">
    <property type="entry name" value="HELICc"/>
    <property type="match status" value="1"/>
</dbReference>
<comment type="caution">
    <text evidence="8">The sequence shown here is derived from an EMBL/GenBank/DDBJ whole genome shotgun (WGS) entry which is preliminary data.</text>
</comment>
<dbReference type="Gene3D" id="3.40.50.300">
    <property type="entry name" value="P-loop containing nucleotide triphosphate hydrolases"/>
    <property type="match status" value="1"/>
</dbReference>
<evidence type="ECO:0000313" key="8">
    <source>
        <dbReference type="EMBL" id="CAB4027220.1"/>
    </source>
</evidence>
<feature type="compositionally biased region" description="Basic and acidic residues" evidence="7">
    <location>
        <begin position="218"/>
        <end position="228"/>
    </location>
</feature>
<evidence type="ECO:0000256" key="7">
    <source>
        <dbReference type="SAM" id="MobiDB-lite"/>
    </source>
</evidence>
<name>A0A6S7JE05_PARCT</name>
<dbReference type="InterPro" id="IPR001650">
    <property type="entry name" value="Helicase_C-like"/>
</dbReference>
<keyword evidence="2 6" id="KW-0378">Hydrolase</keyword>
<dbReference type="PROSITE" id="PS51194">
    <property type="entry name" value="HELICASE_CTER"/>
    <property type="match status" value="1"/>
</dbReference>
<dbReference type="GO" id="GO:0003724">
    <property type="term" value="F:RNA helicase activity"/>
    <property type="evidence" value="ECO:0007669"/>
    <property type="project" value="UniProtKB-EC"/>
</dbReference>
<feature type="compositionally biased region" description="Basic residues" evidence="7">
    <location>
        <begin position="229"/>
        <end position="240"/>
    </location>
</feature>
<comment type="similarity">
    <text evidence="6">Belongs to the DEAD box helicase family.</text>
</comment>
<evidence type="ECO:0000256" key="6">
    <source>
        <dbReference type="RuleBase" id="RU365068"/>
    </source>
</evidence>
<protein>
    <recommendedName>
        <fullName evidence="6">ATP-dependent RNA helicase</fullName>
        <ecNumber evidence="6">3.6.4.13</ecNumber>
    </recommendedName>
</protein>
<evidence type="ECO:0000256" key="4">
    <source>
        <dbReference type="ARBA" id="ARBA00022840"/>
    </source>
</evidence>
<dbReference type="EC" id="3.6.4.13" evidence="6"/>
<comment type="function">
    <text evidence="6">RNA helicase.</text>
</comment>
<evidence type="ECO:0000256" key="1">
    <source>
        <dbReference type="ARBA" id="ARBA00022741"/>
    </source>
</evidence>
<reference evidence="8" key="1">
    <citation type="submission" date="2020-04" db="EMBL/GenBank/DDBJ databases">
        <authorList>
            <person name="Alioto T."/>
            <person name="Alioto T."/>
            <person name="Gomez Garrido J."/>
        </authorList>
    </citation>
    <scope>NUCLEOTIDE SEQUENCE</scope>
    <source>
        <strain evidence="8">A484AB</strain>
    </source>
</reference>